<keyword evidence="4" id="KW-1185">Reference proteome</keyword>
<keyword evidence="3" id="KW-0808">Transferase</keyword>
<organism evidence="3 4">
    <name type="scientific">Pontibacter akesuensis</name>
    <dbReference type="NCBI Taxonomy" id="388950"/>
    <lineage>
        <taxon>Bacteria</taxon>
        <taxon>Pseudomonadati</taxon>
        <taxon>Bacteroidota</taxon>
        <taxon>Cytophagia</taxon>
        <taxon>Cytophagales</taxon>
        <taxon>Hymenobacteraceae</taxon>
        <taxon>Pontibacter</taxon>
    </lineage>
</organism>
<dbReference type="PANTHER" id="PTHR34220">
    <property type="entry name" value="SENSOR HISTIDINE KINASE YPDA"/>
    <property type="match status" value="1"/>
</dbReference>
<dbReference type="OrthoDB" id="9792992at2"/>
<reference evidence="4" key="1">
    <citation type="submission" date="2016-10" db="EMBL/GenBank/DDBJ databases">
        <authorList>
            <person name="Varghese N."/>
        </authorList>
    </citation>
    <scope>NUCLEOTIDE SEQUENCE [LARGE SCALE GENOMIC DNA]</scope>
    <source>
        <strain evidence="4">DSM 18820</strain>
    </source>
</reference>
<dbReference type="STRING" id="388950.GCA_001611675_01438"/>
<feature type="transmembrane region" description="Helical" evidence="1">
    <location>
        <begin position="67"/>
        <end position="89"/>
    </location>
</feature>
<evidence type="ECO:0000313" key="3">
    <source>
        <dbReference type="EMBL" id="SFU70691.1"/>
    </source>
</evidence>
<feature type="domain" description="Signal transduction histidine kinase internal region" evidence="2">
    <location>
        <begin position="151"/>
        <end position="230"/>
    </location>
</feature>
<evidence type="ECO:0000313" key="4">
    <source>
        <dbReference type="Proteomes" id="UP000182491"/>
    </source>
</evidence>
<feature type="transmembrane region" description="Helical" evidence="1">
    <location>
        <begin position="109"/>
        <end position="131"/>
    </location>
</feature>
<dbReference type="PANTHER" id="PTHR34220:SF7">
    <property type="entry name" value="SENSOR HISTIDINE KINASE YPDA"/>
    <property type="match status" value="1"/>
</dbReference>
<name>A0A1I7ICR2_9BACT</name>
<dbReference type="RefSeq" id="WP_068837524.1">
    <property type="nucleotide sequence ID" value="NZ_BMXC01000002.1"/>
</dbReference>
<dbReference type="SUPFAM" id="SSF55874">
    <property type="entry name" value="ATPase domain of HSP90 chaperone/DNA topoisomerase II/histidine kinase"/>
    <property type="match status" value="1"/>
</dbReference>
<keyword evidence="3" id="KW-0418">Kinase</keyword>
<dbReference type="GO" id="GO:0016020">
    <property type="term" value="C:membrane"/>
    <property type="evidence" value="ECO:0007669"/>
    <property type="project" value="InterPro"/>
</dbReference>
<evidence type="ECO:0000256" key="1">
    <source>
        <dbReference type="SAM" id="Phobius"/>
    </source>
</evidence>
<feature type="transmembrane region" description="Helical" evidence="1">
    <location>
        <begin position="7"/>
        <end position="28"/>
    </location>
</feature>
<dbReference type="InterPro" id="IPR050640">
    <property type="entry name" value="Bact_2-comp_sensor_kinase"/>
</dbReference>
<dbReference type="AlphaFoldDB" id="A0A1I7ICR2"/>
<proteinExistence type="predicted"/>
<gene>
    <name evidence="3" type="ORF">SAMN04487941_2103</name>
</gene>
<dbReference type="Proteomes" id="UP000182491">
    <property type="component" value="Unassembled WGS sequence"/>
</dbReference>
<keyword evidence="1" id="KW-0472">Membrane</keyword>
<dbReference type="EMBL" id="FPCA01000002">
    <property type="protein sequence ID" value="SFU70691.1"/>
    <property type="molecule type" value="Genomic_DNA"/>
</dbReference>
<dbReference type="InterPro" id="IPR010559">
    <property type="entry name" value="Sig_transdc_His_kin_internal"/>
</dbReference>
<feature type="transmembrane region" description="Helical" evidence="1">
    <location>
        <begin position="40"/>
        <end position="60"/>
    </location>
</feature>
<keyword evidence="1" id="KW-0812">Transmembrane</keyword>
<dbReference type="Gene3D" id="3.30.565.10">
    <property type="entry name" value="Histidine kinase-like ATPase, C-terminal domain"/>
    <property type="match status" value="1"/>
</dbReference>
<protein>
    <submittedName>
        <fullName evidence="3">Histidine kinase</fullName>
    </submittedName>
</protein>
<dbReference type="Pfam" id="PF06580">
    <property type="entry name" value="His_kinase"/>
    <property type="match status" value="1"/>
</dbReference>
<accession>A0A1I7ICR2</accession>
<sequence>MYPFRIILLYLGWTLLWVAVQTALLWSVEVPWRTALTDALLTNALLVGGGYAMGTGLRYYQPSMRQLAYLFGWSLGLAGISMLLFDFIVSRLFPADEVYLAFVEATLPVRVVFGWLMVLLVLLLNWMWFYTREWQQDEARKAATEKMVREAELHSLRQQLQPHFLFNSLNSISALVGARPEQARKMIMQLSDFLRGTLRNDDQQQVSLADELEHLELYLEIEKVRFGHRLQAAIEVQGEAMHMRLPALLLQPVVENAIKFGLYDTIGDTVISIKAIAHDHHLQLQVQNPYDPATAQPQHGTGFGLSSVQRRLYLLYARHDLLQTQQQENQFITRIKIPQKL</sequence>
<evidence type="ECO:0000259" key="2">
    <source>
        <dbReference type="Pfam" id="PF06580"/>
    </source>
</evidence>
<dbReference type="GO" id="GO:0000155">
    <property type="term" value="F:phosphorelay sensor kinase activity"/>
    <property type="evidence" value="ECO:0007669"/>
    <property type="project" value="InterPro"/>
</dbReference>
<dbReference type="InterPro" id="IPR036890">
    <property type="entry name" value="HATPase_C_sf"/>
</dbReference>
<keyword evidence="1" id="KW-1133">Transmembrane helix</keyword>